<protein>
    <submittedName>
        <fullName evidence="2">Uncharacterized protein</fullName>
    </submittedName>
</protein>
<proteinExistence type="predicted"/>
<dbReference type="Proteomes" id="UP000031443">
    <property type="component" value="Unassembled WGS sequence"/>
</dbReference>
<reference evidence="3" key="1">
    <citation type="journal article" date="2013" name="Nat. Genet.">
        <title>The draft genomes of soft-shell turtle and green sea turtle yield insights into the development and evolution of the turtle-specific body plan.</title>
        <authorList>
            <person name="Wang Z."/>
            <person name="Pascual-Anaya J."/>
            <person name="Zadissa A."/>
            <person name="Li W."/>
            <person name="Niimura Y."/>
            <person name="Huang Z."/>
            <person name="Li C."/>
            <person name="White S."/>
            <person name="Xiong Z."/>
            <person name="Fang D."/>
            <person name="Wang B."/>
            <person name="Ming Y."/>
            <person name="Chen Y."/>
            <person name="Zheng Y."/>
            <person name="Kuraku S."/>
            <person name="Pignatelli M."/>
            <person name="Herrero J."/>
            <person name="Beal K."/>
            <person name="Nozawa M."/>
            <person name="Li Q."/>
            <person name="Wang J."/>
            <person name="Zhang H."/>
            <person name="Yu L."/>
            <person name="Shigenobu S."/>
            <person name="Wang J."/>
            <person name="Liu J."/>
            <person name="Flicek P."/>
            <person name="Searle S."/>
            <person name="Wang J."/>
            <person name="Kuratani S."/>
            <person name="Yin Y."/>
            <person name="Aken B."/>
            <person name="Zhang G."/>
            <person name="Irie N."/>
        </authorList>
    </citation>
    <scope>NUCLEOTIDE SEQUENCE [LARGE SCALE GENOMIC DNA]</scope>
</reference>
<gene>
    <name evidence="2" type="ORF">UY3_07815</name>
</gene>
<evidence type="ECO:0000313" key="3">
    <source>
        <dbReference type="Proteomes" id="UP000031443"/>
    </source>
</evidence>
<dbReference type="EMBL" id="KB530244">
    <property type="protein sequence ID" value="EMP35007.1"/>
    <property type="molecule type" value="Genomic_DNA"/>
</dbReference>
<name>M7C3I4_CHEMY</name>
<organism evidence="2 3">
    <name type="scientific">Chelonia mydas</name>
    <name type="common">Green sea-turtle</name>
    <name type="synonym">Chelonia agassizi</name>
    <dbReference type="NCBI Taxonomy" id="8469"/>
    <lineage>
        <taxon>Eukaryota</taxon>
        <taxon>Metazoa</taxon>
        <taxon>Chordata</taxon>
        <taxon>Craniata</taxon>
        <taxon>Vertebrata</taxon>
        <taxon>Euteleostomi</taxon>
        <taxon>Archelosauria</taxon>
        <taxon>Testudinata</taxon>
        <taxon>Testudines</taxon>
        <taxon>Cryptodira</taxon>
        <taxon>Durocryptodira</taxon>
        <taxon>Americhelydia</taxon>
        <taxon>Chelonioidea</taxon>
        <taxon>Cheloniidae</taxon>
        <taxon>Chelonia</taxon>
    </lineage>
</organism>
<dbReference type="AlphaFoldDB" id="M7C3I4"/>
<accession>M7C3I4</accession>
<feature type="region of interest" description="Disordered" evidence="1">
    <location>
        <begin position="1"/>
        <end position="65"/>
    </location>
</feature>
<keyword evidence="3" id="KW-1185">Reference proteome</keyword>
<evidence type="ECO:0000313" key="2">
    <source>
        <dbReference type="EMBL" id="EMP35007.1"/>
    </source>
</evidence>
<sequence length="83" mass="8664">MSSSSAAPIGREPQPMGAAGVVPPGRGSKHSPLAPLPKSCRDMLASSEEPPLQPPADFKTKQPTQRENTAVLIALNKDMVCVS</sequence>
<evidence type="ECO:0000256" key="1">
    <source>
        <dbReference type="SAM" id="MobiDB-lite"/>
    </source>
</evidence>